<dbReference type="KEGG" id="spu:115924687"/>
<dbReference type="InterPro" id="IPR036179">
    <property type="entry name" value="Ig-like_dom_sf"/>
</dbReference>
<name>A0A7M7SZS6_STRPU</name>
<feature type="domain" description="Ig-like" evidence="3">
    <location>
        <begin position="566"/>
        <end position="662"/>
    </location>
</feature>
<accession>A0A7M7SZS6</accession>
<keyword evidence="2" id="KW-0472">Membrane</keyword>
<sequence>MDPVILAIVGVSSTITLIVAFVLCAKRQSFTIEHDYDPNYISPSVRAKNAYRASHVHQPITNLTIENGHSKCRDELIDKAAKESAPEVIVNNNVRVDVVKETSGGIPSGDRLERKDETGAGDVPSYPAKDSMKQPSARGQEVHRQPSKRKAPTAPGGPTVGGPTQGGPTPSGSNHRAASSSVNQKSVSSPTVSVSTPARSATTPPKVSTSQGQKATTKNPQRQSKQKAPTPKQTPTKAAADLIKKEAPTAASVRSVRSVPSDPGTNSIPRATKTTPSPEKVHFVKKSSTLPGRSSKRPAPVAPGEAKSVKLTVPKTEDTEPSKNDIAKPETPAEDLTSGSDAGSVVDKPKRNSRLDRLPSLPKENSFDSGLDVKQSDIASLSAGSDSFDGPDHVEGKDLIEEDPYSIINTRKLSEESVEHNNVADNDDTPHKNGEHGEENPVAKDDGIVLELAPDVATDGSPTETDAKAEPPYAKVIKRNKRNRANVRVRFLEHPEETEPNDPPTPGPLISMMNTPTVAGVSVGQDGKPVSHHTTVMGFLTYFSGVLLLLVQFSLIVREISAQCASELSVSSSNLSPVSGDFLQLSCNVSDANFERASWYQGETLLVMGLTKLVDNPRLLLPGEVDIGDGCFNFGIGIRQASPEDAGEYTCRIGNATSTSMAIDVVVKPDSTYPTCHADLNVGASADEDATVTLVCQTQTGNPPWSPTWGSMVLGGVENVSISGEFTTSLLELTVTPEVLGSTFGCSAACNSSHISCLSSDVRNCSISGLLTALPMLQLIEAGGNANYTCETSFRNHRVLWIIPEGIQMASTANTECSADNTSCNLILSNLDPASNGTQIKCALSPVGSNEITMESSVVVLVHPESTTSTLTTDINTVTTQQSSTTPFITPPPPPPPTPPFVATRPRPTTVGPTTVSTTAIPVTTSTTSASTTNPTTLGTTVPTTTTTTMPQTPSPDLSPSSTLSSGPLPSTSVETTTPGSGESSSAGVSIVEIIAIVVTISIFLIVLIVLFACVLFRRNASAEKRGRLRRDAAMLDSHAPSPFNAYDMQTVIGGKDAKEMSGPPEEKSGGDDSMGYLLPIPDLDAEDDDDVDNSSFDNPGFDKDSALYASIPSKSNYVNERFYHNTLPHIDDRRQNGSIDQGYYEHYSDPELGSGSRIVHGIISTTL</sequence>
<dbReference type="GeneID" id="115924687"/>
<feature type="region of interest" description="Disordered" evidence="1">
    <location>
        <begin position="101"/>
        <end position="402"/>
    </location>
</feature>
<feature type="compositionally biased region" description="Basic and acidic residues" evidence="1">
    <location>
        <begin position="1056"/>
        <end position="1071"/>
    </location>
</feature>
<feature type="region of interest" description="Disordered" evidence="1">
    <location>
        <begin position="908"/>
        <end position="986"/>
    </location>
</feature>
<keyword evidence="2" id="KW-1133">Transmembrane helix</keyword>
<feature type="transmembrane region" description="Helical" evidence="2">
    <location>
        <begin position="6"/>
        <end position="25"/>
    </location>
</feature>
<feature type="compositionally biased region" description="Basic and acidic residues" evidence="1">
    <location>
        <begin position="428"/>
        <end position="445"/>
    </location>
</feature>
<dbReference type="EnsemblMetazoa" id="XM_030987433">
    <property type="protein sequence ID" value="XP_030843293"/>
    <property type="gene ID" value="LOC115924687"/>
</dbReference>
<feature type="region of interest" description="Disordered" evidence="1">
    <location>
        <begin position="492"/>
        <end position="514"/>
    </location>
</feature>
<dbReference type="InterPro" id="IPR013783">
    <property type="entry name" value="Ig-like_fold"/>
</dbReference>
<feature type="region of interest" description="Disordered" evidence="1">
    <location>
        <begin position="1056"/>
        <end position="1075"/>
    </location>
</feature>
<feature type="compositionally biased region" description="Basic and acidic residues" evidence="1">
    <location>
        <begin position="347"/>
        <end position="357"/>
    </location>
</feature>
<dbReference type="RefSeq" id="XP_030843293.1">
    <property type="nucleotide sequence ID" value="XM_030987433.1"/>
</dbReference>
<protein>
    <recommendedName>
        <fullName evidence="3">Ig-like domain-containing protein</fullName>
    </recommendedName>
</protein>
<dbReference type="AlphaFoldDB" id="A0A7M7SZS6"/>
<dbReference type="PROSITE" id="PS50835">
    <property type="entry name" value="IG_LIKE"/>
    <property type="match status" value="1"/>
</dbReference>
<feature type="compositionally biased region" description="Basic and acidic residues" evidence="1">
    <location>
        <begin position="390"/>
        <end position="399"/>
    </location>
</feature>
<dbReference type="SMART" id="SM00409">
    <property type="entry name" value="IG"/>
    <property type="match status" value="2"/>
</dbReference>
<dbReference type="OrthoDB" id="6159398at2759"/>
<feature type="compositionally biased region" description="Polar residues" evidence="1">
    <location>
        <begin position="263"/>
        <end position="277"/>
    </location>
</feature>
<feature type="compositionally biased region" description="Low complexity" evidence="1">
    <location>
        <begin position="250"/>
        <end position="259"/>
    </location>
</feature>
<dbReference type="InterPro" id="IPR007110">
    <property type="entry name" value="Ig-like_dom"/>
</dbReference>
<dbReference type="InterPro" id="IPR003599">
    <property type="entry name" value="Ig_sub"/>
</dbReference>
<keyword evidence="2" id="KW-0812">Transmembrane</keyword>
<feature type="transmembrane region" description="Helical" evidence="2">
    <location>
        <begin position="994"/>
        <end position="1017"/>
    </location>
</feature>
<evidence type="ECO:0000313" key="4">
    <source>
        <dbReference type="EnsemblMetazoa" id="XP_030843293"/>
    </source>
</evidence>
<evidence type="ECO:0000256" key="1">
    <source>
        <dbReference type="SAM" id="MobiDB-lite"/>
    </source>
</evidence>
<evidence type="ECO:0000256" key="2">
    <source>
        <dbReference type="SAM" id="Phobius"/>
    </source>
</evidence>
<dbReference type="SUPFAM" id="SSF48726">
    <property type="entry name" value="Immunoglobulin"/>
    <property type="match status" value="1"/>
</dbReference>
<reference evidence="5" key="1">
    <citation type="submission" date="2015-02" db="EMBL/GenBank/DDBJ databases">
        <title>Genome sequencing for Strongylocentrotus purpuratus.</title>
        <authorList>
            <person name="Murali S."/>
            <person name="Liu Y."/>
            <person name="Vee V."/>
            <person name="English A."/>
            <person name="Wang M."/>
            <person name="Skinner E."/>
            <person name="Han Y."/>
            <person name="Muzny D.M."/>
            <person name="Worley K.C."/>
            <person name="Gibbs R.A."/>
        </authorList>
    </citation>
    <scope>NUCLEOTIDE SEQUENCE</scope>
</reference>
<keyword evidence="5" id="KW-1185">Reference proteome</keyword>
<proteinExistence type="predicted"/>
<feature type="compositionally biased region" description="Basic and acidic residues" evidence="1">
    <location>
        <begin position="315"/>
        <end position="328"/>
    </location>
</feature>
<organism evidence="4 5">
    <name type="scientific">Strongylocentrotus purpuratus</name>
    <name type="common">Purple sea urchin</name>
    <dbReference type="NCBI Taxonomy" id="7668"/>
    <lineage>
        <taxon>Eukaryota</taxon>
        <taxon>Metazoa</taxon>
        <taxon>Echinodermata</taxon>
        <taxon>Eleutherozoa</taxon>
        <taxon>Echinozoa</taxon>
        <taxon>Echinoidea</taxon>
        <taxon>Euechinoidea</taxon>
        <taxon>Echinacea</taxon>
        <taxon>Camarodonta</taxon>
        <taxon>Echinidea</taxon>
        <taxon>Strongylocentrotidae</taxon>
        <taxon>Strongylocentrotus</taxon>
    </lineage>
</organism>
<dbReference type="Proteomes" id="UP000007110">
    <property type="component" value="Unassembled WGS sequence"/>
</dbReference>
<reference evidence="4" key="2">
    <citation type="submission" date="2021-01" db="UniProtKB">
        <authorList>
            <consortium name="EnsemblMetazoa"/>
        </authorList>
    </citation>
    <scope>IDENTIFICATION</scope>
</reference>
<feature type="compositionally biased region" description="Polar residues" evidence="1">
    <location>
        <begin position="198"/>
        <end position="236"/>
    </location>
</feature>
<feature type="compositionally biased region" description="Low complexity" evidence="1">
    <location>
        <begin position="179"/>
        <end position="197"/>
    </location>
</feature>
<evidence type="ECO:0000313" key="5">
    <source>
        <dbReference type="Proteomes" id="UP000007110"/>
    </source>
</evidence>
<dbReference type="InParanoid" id="A0A7M7SZS6"/>
<evidence type="ECO:0000259" key="3">
    <source>
        <dbReference type="PROSITE" id="PS50835"/>
    </source>
</evidence>
<dbReference type="Gene3D" id="2.60.40.10">
    <property type="entry name" value="Immunoglobulins"/>
    <property type="match status" value="1"/>
</dbReference>
<feature type="region of interest" description="Disordered" evidence="1">
    <location>
        <begin position="415"/>
        <end position="445"/>
    </location>
</feature>